<evidence type="ECO:0000256" key="10">
    <source>
        <dbReference type="ARBA" id="ARBA00023237"/>
    </source>
</evidence>
<evidence type="ECO:0000256" key="5">
    <source>
        <dbReference type="ARBA" id="ARBA00022692"/>
    </source>
</evidence>
<organism evidence="13 14">
    <name type="scientific">Paraburkholderia monticola</name>
    <dbReference type="NCBI Taxonomy" id="1399968"/>
    <lineage>
        <taxon>Bacteria</taxon>
        <taxon>Pseudomonadati</taxon>
        <taxon>Pseudomonadota</taxon>
        <taxon>Betaproteobacteria</taxon>
        <taxon>Burkholderiales</taxon>
        <taxon>Burkholderiaceae</taxon>
        <taxon>Paraburkholderia</taxon>
    </lineage>
</organism>
<evidence type="ECO:0000256" key="8">
    <source>
        <dbReference type="ARBA" id="ARBA00023114"/>
    </source>
</evidence>
<comment type="caution">
    <text evidence="13">The sequence shown here is derived from an EMBL/GenBank/DDBJ whole genome shotgun (WGS) entry which is preliminary data.</text>
</comment>
<comment type="subcellular location">
    <subcellularLocation>
        <location evidence="1">Cell outer membrane</location>
        <topology evidence="1">Multi-pass membrane protein</topology>
    </subcellularLocation>
</comment>
<dbReference type="Pfam" id="PF13609">
    <property type="entry name" value="Porin_4"/>
    <property type="match status" value="1"/>
</dbReference>
<evidence type="ECO:0000256" key="2">
    <source>
        <dbReference type="ARBA" id="ARBA00011233"/>
    </source>
</evidence>
<keyword evidence="6 11" id="KW-0732">Signal</keyword>
<keyword evidence="4" id="KW-1134">Transmembrane beta strand</keyword>
<evidence type="ECO:0000313" key="13">
    <source>
        <dbReference type="EMBL" id="KXU82784.1"/>
    </source>
</evidence>
<dbReference type="PRINTS" id="PR00182">
    <property type="entry name" value="ECOLNEIPORIN"/>
</dbReference>
<dbReference type="InterPro" id="IPR023614">
    <property type="entry name" value="Porin_dom_sf"/>
</dbReference>
<evidence type="ECO:0000256" key="6">
    <source>
        <dbReference type="ARBA" id="ARBA00022729"/>
    </source>
</evidence>
<dbReference type="InterPro" id="IPR050298">
    <property type="entry name" value="Gram-neg_bact_OMP"/>
</dbReference>
<dbReference type="PANTHER" id="PTHR34501">
    <property type="entry name" value="PROTEIN YDDL-RELATED"/>
    <property type="match status" value="1"/>
</dbReference>
<keyword evidence="9" id="KW-0472">Membrane</keyword>
<dbReference type="InterPro" id="IPR002299">
    <property type="entry name" value="Porin_Neis"/>
</dbReference>
<protein>
    <submittedName>
        <fullName evidence="13">Porin</fullName>
    </submittedName>
</protein>
<evidence type="ECO:0000256" key="7">
    <source>
        <dbReference type="ARBA" id="ARBA00023065"/>
    </source>
</evidence>
<keyword evidence="5" id="KW-0812">Transmembrane</keyword>
<dbReference type="EMBL" id="LRBG01000039">
    <property type="protein sequence ID" value="KXU82784.1"/>
    <property type="molecule type" value="Genomic_DNA"/>
</dbReference>
<dbReference type="InterPro" id="IPR033900">
    <property type="entry name" value="Gram_neg_porin_domain"/>
</dbReference>
<dbReference type="GO" id="GO:0046930">
    <property type="term" value="C:pore complex"/>
    <property type="evidence" value="ECO:0007669"/>
    <property type="project" value="UniProtKB-KW"/>
</dbReference>
<gene>
    <name evidence="13" type="ORF">CI15_33155</name>
</gene>
<keyword evidence="14" id="KW-1185">Reference proteome</keyword>
<evidence type="ECO:0000256" key="3">
    <source>
        <dbReference type="ARBA" id="ARBA00022448"/>
    </source>
</evidence>
<evidence type="ECO:0000256" key="1">
    <source>
        <dbReference type="ARBA" id="ARBA00004571"/>
    </source>
</evidence>
<dbReference type="GO" id="GO:0015288">
    <property type="term" value="F:porin activity"/>
    <property type="evidence" value="ECO:0007669"/>
    <property type="project" value="UniProtKB-KW"/>
</dbReference>
<evidence type="ECO:0000256" key="9">
    <source>
        <dbReference type="ARBA" id="ARBA00023136"/>
    </source>
</evidence>
<evidence type="ECO:0000256" key="4">
    <source>
        <dbReference type="ARBA" id="ARBA00022452"/>
    </source>
</evidence>
<feature type="signal peptide" evidence="11">
    <location>
        <begin position="1"/>
        <end position="20"/>
    </location>
</feature>
<feature type="chain" id="PRO_5007550993" evidence="11">
    <location>
        <begin position="21"/>
        <end position="354"/>
    </location>
</feature>
<dbReference type="GO" id="GO:0009279">
    <property type="term" value="C:cell outer membrane"/>
    <property type="evidence" value="ECO:0007669"/>
    <property type="project" value="UniProtKB-SubCell"/>
</dbReference>
<reference evidence="13 14" key="1">
    <citation type="journal article" date="2015" name="Int. J. Syst. Evol. Microbiol.">
        <title>Burkholderia monticola sp. nov., isolated from mountain soil.</title>
        <authorList>
            <person name="Baek I."/>
            <person name="Seo B."/>
            <person name="Lee I."/>
            <person name="Yi H."/>
            <person name="Chun J."/>
        </authorList>
    </citation>
    <scope>NUCLEOTIDE SEQUENCE [LARGE SCALE GENOMIC DNA]</scope>
    <source>
        <strain evidence="13 14">JC2948</strain>
    </source>
</reference>
<evidence type="ECO:0000313" key="14">
    <source>
        <dbReference type="Proteomes" id="UP000075613"/>
    </source>
</evidence>
<feature type="domain" description="Porin" evidence="12">
    <location>
        <begin position="9"/>
        <end position="324"/>
    </location>
</feature>
<proteinExistence type="predicted"/>
<dbReference type="CDD" id="cd00342">
    <property type="entry name" value="gram_neg_porins"/>
    <property type="match status" value="1"/>
</dbReference>
<dbReference type="Proteomes" id="UP000075613">
    <property type="component" value="Unassembled WGS sequence"/>
</dbReference>
<accession>A0A149PCN5</accession>
<keyword evidence="3" id="KW-0813">Transport</keyword>
<dbReference type="Gene3D" id="2.40.160.10">
    <property type="entry name" value="Porin"/>
    <property type="match status" value="1"/>
</dbReference>
<sequence length="354" mass="38419">MKRLMLGAAIATIGTCNVYAQSSVTLYGQVTAGLDFVNHVATADGGSTHLIRFGSDQYHYSWFGLQGTEELGGGLQAVFRLESLFSSGTGQNFPNELFTRYAYVGLASNTYGSIWFGRAMSLTDTTGWYLDPFGEQATGVANFANGRAWGPRSNLVTYNSPNWRGFSFRLQNGFGGSTTGFQADRTFSGSFDYTIGDFAAHGVYEEIRDANGQLSDLYAASREYMIGGTYQIGAARLYGGYQLLASDANTIATAYNPFKATRSQQEWFGVSYQATSAFTVGVAWYHANVNHDGGGGNLGVIGTTYTLSKRTTLYATFGAMFNDKHSVFSVETQDSPPNPGQNQQGGYFGIIHYF</sequence>
<dbReference type="SUPFAM" id="SSF56935">
    <property type="entry name" value="Porins"/>
    <property type="match status" value="1"/>
</dbReference>
<name>A0A149PCN5_9BURK</name>
<comment type="subunit">
    <text evidence="2">Homotrimer.</text>
</comment>
<keyword evidence="8" id="KW-0626">Porin</keyword>
<dbReference type="PANTHER" id="PTHR34501:SF9">
    <property type="entry name" value="MAJOR OUTER MEMBRANE PROTEIN P.IA"/>
    <property type="match status" value="1"/>
</dbReference>
<dbReference type="PRINTS" id="PR00184">
    <property type="entry name" value="NEISSPPORIN"/>
</dbReference>
<dbReference type="InterPro" id="IPR001702">
    <property type="entry name" value="Porin_Gram-ve"/>
</dbReference>
<dbReference type="GO" id="GO:0034220">
    <property type="term" value="P:monoatomic ion transmembrane transport"/>
    <property type="evidence" value="ECO:0007669"/>
    <property type="project" value="InterPro"/>
</dbReference>
<dbReference type="AlphaFoldDB" id="A0A149PCN5"/>
<evidence type="ECO:0000256" key="11">
    <source>
        <dbReference type="SAM" id="SignalP"/>
    </source>
</evidence>
<dbReference type="OrthoDB" id="8712661at2"/>
<evidence type="ECO:0000259" key="12">
    <source>
        <dbReference type="Pfam" id="PF13609"/>
    </source>
</evidence>
<keyword evidence="7" id="KW-0406">Ion transport</keyword>
<dbReference type="STRING" id="1399968.CI15_33155"/>
<keyword evidence="10" id="KW-0998">Cell outer membrane</keyword>